<evidence type="ECO:0000313" key="3">
    <source>
        <dbReference type="Proteomes" id="UP000829196"/>
    </source>
</evidence>
<evidence type="ECO:0000313" key="2">
    <source>
        <dbReference type="EMBL" id="KAI0494170.1"/>
    </source>
</evidence>
<dbReference type="EMBL" id="JAGYWB010000017">
    <property type="protein sequence ID" value="KAI0494170.1"/>
    <property type="molecule type" value="Genomic_DNA"/>
</dbReference>
<keyword evidence="1" id="KW-0472">Membrane</keyword>
<accession>A0A8T3ADC9</accession>
<dbReference type="Proteomes" id="UP000829196">
    <property type="component" value="Unassembled WGS sequence"/>
</dbReference>
<protein>
    <recommendedName>
        <fullName evidence="4">Transmembrane protein</fullName>
    </recommendedName>
</protein>
<comment type="caution">
    <text evidence="2">The sequence shown here is derived from an EMBL/GenBank/DDBJ whole genome shotgun (WGS) entry which is preliminary data.</text>
</comment>
<name>A0A8T3ADC9_DENNO</name>
<evidence type="ECO:0000256" key="1">
    <source>
        <dbReference type="SAM" id="Phobius"/>
    </source>
</evidence>
<reference evidence="2" key="1">
    <citation type="journal article" date="2022" name="Front. Genet.">
        <title>Chromosome-Scale Assembly of the Dendrobium nobile Genome Provides Insights Into the Molecular Mechanism of the Biosynthesis of the Medicinal Active Ingredient of Dendrobium.</title>
        <authorList>
            <person name="Xu Q."/>
            <person name="Niu S.-C."/>
            <person name="Li K.-L."/>
            <person name="Zheng P.-J."/>
            <person name="Zhang X.-J."/>
            <person name="Jia Y."/>
            <person name="Liu Y."/>
            <person name="Niu Y.-X."/>
            <person name="Yu L.-H."/>
            <person name="Chen D.-F."/>
            <person name="Zhang G.-Q."/>
        </authorList>
    </citation>
    <scope>NUCLEOTIDE SEQUENCE</scope>
    <source>
        <tissue evidence="2">Leaf</tissue>
    </source>
</reference>
<organism evidence="2 3">
    <name type="scientific">Dendrobium nobile</name>
    <name type="common">Orchid</name>
    <dbReference type="NCBI Taxonomy" id="94219"/>
    <lineage>
        <taxon>Eukaryota</taxon>
        <taxon>Viridiplantae</taxon>
        <taxon>Streptophyta</taxon>
        <taxon>Embryophyta</taxon>
        <taxon>Tracheophyta</taxon>
        <taxon>Spermatophyta</taxon>
        <taxon>Magnoliopsida</taxon>
        <taxon>Liliopsida</taxon>
        <taxon>Asparagales</taxon>
        <taxon>Orchidaceae</taxon>
        <taxon>Epidendroideae</taxon>
        <taxon>Malaxideae</taxon>
        <taxon>Dendrobiinae</taxon>
        <taxon>Dendrobium</taxon>
    </lineage>
</organism>
<feature type="transmembrane region" description="Helical" evidence="1">
    <location>
        <begin position="48"/>
        <end position="66"/>
    </location>
</feature>
<feature type="transmembrane region" description="Helical" evidence="1">
    <location>
        <begin position="116"/>
        <end position="135"/>
    </location>
</feature>
<dbReference type="AlphaFoldDB" id="A0A8T3ADC9"/>
<evidence type="ECO:0008006" key="4">
    <source>
        <dbReference type="Google" id="ProtNLM"/>
    </source>
</evidence>
<gene>
    <name evidence="2" type="ORF">KFK09_024301</name>
</gene>
<proteinExistence type="predicted"/>
<keyword evidence="1" id="KW-0812">Transmembrane</keyword>
<keyword evidence="3" id="KW-1185">Reference proteome</keyword>
<sequence>MMEVNKLPKYPWNNFFFNFFRGLGGSAPDYYYTSLIIIIMHYDMHARCFLLFYSQLIKLISFLFILNKAYALNISIVSGKSNKESIYGCEGQFLFRPKCIKAKCISQVKLAFFKSFLFLSVRIFGSITFLSRGYFEICKYRKIDEDC</sequence>
<keyword evidence="1" id="KW-1133">Transmembrane helix</keyword>